<evidence type="ECO:0000256" key="1">
    <source>
        <dbReference type="ARBA" id="ARBA00004571"/>
    </source>
</evidence>
<dbReference type="Gene3D" id="2.170.130.10">
    <property type="entry name" value="TonB-dependent receptor, plug domain"/>
    <property type="match status" value="1"/>
</dbReference>
<dbReference type="InterPro" id="IPR037066">
    <property type="entry name" value="Plug_dom_sf"/>
</dbReference>
<evidence type="ECO:0000256" key="4">
    <source>
        <dbReference type="ARBA" id="ARBA00022692"/>
    </source>
</evidence>
<keyword evidence="4 7" id="KW-0812">Transmembrane</keyword>
<dbReference type="Proteomes" id="UP001165367">
    <property type="component" value="Unassembled WGS sequence"/>
</dbReference>
<dbReference type="NCBIfam" id="TIGR04057">
    <property type="entry name" value="SusC_RagA_signa"/>
    <property type="match status" value="1"/>
</dbReference>
<dbReference type="PROSITE" id="PS52016">
    <property type="entry name" value="TONB_DEPENDENT_REC_3"/>
    <property type="match status" value="1"/>
</dbReference>
<comment type="similarity">
    <text evidence="7">Belongs to the TonB-dependent receptor family.</text>
</comment>
<dbReference type="SUPFAM" id="SSF56935">
    <property type="entry name" value="Porins"/>
    <property type="match status" value="1"/>
</dbReference>
<dbReference type="RefSeq" id="WP_237870626.1">
    <property type="nucleotide sequence ID" value="NZ_JAKLTR010000004.1"/>
</dbReference>
<dbReference type="Pfam" id="PF13715">
    <property type="entry name" value="CarbopepD_reg_2"/>
    <property type="match status" value="1"/>
</dbReference>
<proteinExistence type="inferred from homology"/>
<keyword evidence="5 7" id="KW-0472">Membrane</keyword>
<dbReference type="EMBL" id="JAKLTR010000004">
    <property type="protein sequence ID" value="MCG2614318.1"/>
    <property type="molecule type" value="Genomic_DNA"/>
</dbReference>
<accession>A0ABS9KPR0</accession>
<keyword evidence="3 7" id="KW-1134">Transmembrane beta strand</keyword>
<dbReference type="Gene3D" id="2.60.40.1120">
    <property type="entry name" value="Carboxypeptidase-like, regulatory domain"/>
    <property type="match status" value="1"/>
</dbReference>
<evidence type="ECO:0000256" key="6">
    <source>
        <dbReference type="ARBA" id="ARBA00023237"/>
    </source>
</evidence>
<evidence type="ECO:0000256" key="7">
    <source>
        <dbReference type="PROSITE-ProRule" id="PRU01360"/>
    </source>
</evidence>
<gene>
    <name evidence="9" type="ORF">LZZ85_08490</name>
</gene>
<dbReference type="InterPro" id="IPR012910">
    <property type="entry name" value="Plug_dom"/>
</dbReference>
<dbReference type="NCBIfam" id="TIGR04056">
    <property type="entry name" value="OMP_RagA_SusC"/>
    <property type="match status" value="1"/>
</dbReference>
<protein>
    <submittedName>
        <fullName evidence="9">TonB-dependent receptor</fullName>
    </submittedName>
</protein>
<feature type="domain" description="TonB-dependent receptor plug" evidence="8">
    <location>
        <begin position="126"/>
        <end position="233"/>
    </location>
</feature>
<keyword evidence="9" id="KW-0378">Hydrolase</keyword>
<keyword evidence="6 7" id="KW-0998">Cell outer membrane</keyword>
<name>A0ABS9KPR0_9BACT</name>
<dbReference type="InterPro" id="IPR036942">
    <property type="entry name" value="Beta-barrel_TonB_sf"/>
</dbReference>
<keyword evidence="10" id="KW-1185">Reference proteome</keyword>
<evidence type="ECO:0000256" key="3">
    <source>
        <dbReference type="ARBA" id="ARBA00022452"/>
    </source>
</evidence>
<evidence type="ECO:0000313" key="9">
    <source>
        <dbReference type="EMBL" id="MCG2614318.1"/>
    </source>
</evidence>
<comment type="subcellular location">
    <subcellularLocation>
        <location evidence="1 7">Cell outer membrane</location>
        <topology evidence="1 7">Multi-pass membrane protein</topology>
    </subcellularLocation>
</comment>
<evidence type="ECO:0000256" key="2">
    <source>
        <dbReference type="ARBA" id="ARBA00022448"/>
    </source>
</evidence>
<keyword evidence="2 7" id="KW-0813">Transport</keyword>
<dbReference type="InterPro" id="IPR039426">
    <property type="entry name" value="TonB-dep_rcpt-like"/>
</dbReference>
<dbReference type="Pfam" id="PF07715">
    <property type="entry name" value="Plug"/>
    <property type="match status" value="1"/>
</dbReference>
<dbReference type="GO" id="GO:0016787">
    <property type="term" value="F:hydrolase activity"/>
    <property type="evidence" value="ECO:0007669"/>
    <property type="project" value="UniProtKB-KW"/>
</dbReference>
<dbReference type="InterPro" id="IPR008969">
    <property type="entry name" value="CarboxyPept-like_regulatory"/>
</dbReference>
<comment type="caution">
    <text evidence="9">The sequence shown here is derived from an EMBL/GenBank/DDBJ whole genome shotgun (WGS) entry which is preliminary data.</text>
</comment>
<keyword evidence="9" id="KW-0675">Receptor</keyword>
<reference evidence="9" key="1">
    <citation type="submission" date="2022-01" db="EMBL/GenBank/DDBJ databases">
        <authorList>
            <person name="Jo J.-H."/>
            <person name="Im W.-T."/>
        </authorList>
    </citation>
    <scope>NUCLEOTIDE SEQUENCE</scope>
    <source>
        <strain evidence="9">NA20</strain>
    </source>
</reference>
<dbReference type="SUPFAM" id="SSF49464">
    <property type="entry name" value="Carboxypeptidase regulatory domain-like"/>
    <property type="match status" value="1"/>
</dbReference>
<sequence length="1010" mass="110188">MRNFLNASRHKALFVQTIIPLLLLIFSQHAYGQAKLINGRVLGADQAPLSGASVTIKGVTGGTTTDANGRYSIMASAGDSIQVTSIGYEAATMAVGSGSELNFSMTGTASTLSDVVVVGYGTVRRSNLTGAVTTVSSKDLTKLPAANLDQALQGNVPGLYTQQSDRSPGAGVSLALRGNNSFSGNAPLFIVDGFPIASGGGVNAINPNDIESVSVLKDASSVAIYGARAANGVILITTKAGKAGKNSFDVNVWTGFKSFSNPIDFMNGDQIAQMRREAYQNDNVNGGVAVFRPEEEAMLQSGKSTSWLDEVTGSGRITQNIQLAFSGGTEKTRILVSGNLYNERGVINNSDYLRGSLRLNLVQKIGDKLTLTSNNNLSVLTGRGVTGPSVLYPAYVGNPLAPIRQPNGQYYTMLIGVGNTPWANPVAYTEMIDNKYVQPVITSSLALEYRILNGLKVRTQISGELDSWKENFYVPIALSANHEESGRVANGFARVSHNTNYNWISETVLSYNKRFGSRHEVDAVAGYSAQQNRWERTQASASGFPFDIYGTWNLGASTGTPRKPVSDLQIWTMNSYIGRVIYTFDSKYIATANFRADGSSRFGSNNKWGFFPSAAFAWRASEENFIRNLNVFDDLKIRASYGLAGNANALGVYSTQARMSPASFNWNGIEAPGYYPSQLAFDNLKWETTKQFDLGIDLSILKRRLNITADYYLKNTRDLIRQLPILAVSGFQTGWANLGNLRNEGVELAIKGLIIDRELKWNATLNLATNTNKLTSLGDGTDRIGTTHFVGQPIGIGARYLIEKTGIWQTSEATQAALYGARPGNVKYNDLNKDNKIDNNDRAFYGKLFPDFYGSLTNEISYKGFDLNTFFTFEAGRTIYNGLNYKLLAGDGYDNHRIEMLNRWTPSNPTNEYPRAAIGYSNRSSMASTEFLEKADFIKLRSLTLGYTFPASVTRRISSNNLRVYVTGLNLFTITGYSGMDPEDSDLGNTARNAPYPITRTIIFGLNLGF</sequence>
<dbReference type="InterPro" id="IPR023996">
    <property type="entry name" value="TonB-dep_OMP_SusC/RagA"/>
</dbReference>
<dbReference type="InterPro" id="IPR023997">
    <property type="entry name" value="TonB-dep_OMP_SusC/RagA_CS"/>
</dbReference>
<dbReference type="Gene3D" id="2.40.170.20">
    <property type="entry name" value="TonB-dependent receptor, beta-barrel domain"/>
    <property type="match status" value="1"/>
</dbReference>
<evidence type="ECO:0000256" key="5">
    <source>
        <dbReference type="ARBA" id="ARBA00023136"/>
    </source>
</evidence>
<evidence type="ECO:0000259" key="8">
    <source>
        <dbReference type="Pfam" id="PF07715"/>
    </source>
</evidence>
<evidence type="ECO:0000313" key="10">
    <source>
        <dbReference type="Proteomes" id="UP001165367"/>
    </source>
</evidence>
<organism evidence="9 10">
    <name type="scientific">Terrimonas ginsenosidimutans</name>
    <dbReference type="NCBI Taxonomy" id="2908004"/>
    <lineage>
        <taxon>Bacteria</taxon>
        <taxon>Pseudomonadati</taxon>
        <taxon>Bacteroidota</taxon>
        <taxon>Chitinophagia</taxon>
        <taxon>Chitinophagales</taxon>
        <taxon>Chitinophagaceae</taxon>
        <taxon>Terrimonas</taxon>
    </lineage>
</organism>